<evidence type="ECO:0000256" key="2">
    <source>
        <dbReference type="ARBA" id="ARBA00022737"/>
    </source>
</evidence>
<dbReference type="InterPro" id="IPR034809">
    <property type="entry name" value="Nop4_RRM4"/>
</dbReference>
<feature type="region of interest" description="Disordered" evidence="6">
    <location>
        <begin position="713"/>
        <end position="822"/>
    </location>
</feature>
<dbReference type="InterPro" id="IPR034808">
    <property type="entry name" value="Nop4p_RRM3"/>
</dbReference>
<feature type="compositionally biased region" description="Acidic residues" evidence="6">
    <location>
        <begin position="295"/>
        <end position="315"/>
    </location>
</feature>
<keyword evidence="2" id="KW-0677">Repeat</keyword>
<keyword evidence="4" id="KW-0539">Nucleus</keyword>
<dbReference type="Gene3D" id="3.30.70.330">
    <property type="match status" value="4"/>
</dbReference>
<dbReference type="InterPro" id="IPR000504">
    <property type="entry name" value="RRM_dom"/>
</dbReference>
<protein>
    <recommendedName>
        <fullName evidence="7">RRM domain-containing protein</fullName>
    </recommendedName>
</protein>
<evidence type="ECO:0000259" key="7">
    <source>
        <dbReference type="PROSITE" id="PS50102"/>
    </source>
</evidence>
<dbReference type="AlphaFoldDB" id="A0A6A5YP40"/>
<feature type="compositionally biased region" description="Basic residues" evidence="6">
    <location>
        <begin position="806"/>
        <end position="822"/>
    </location>
</feature>
<evidence type="ECO:0000313" key="9">
    <source>
        <dbReference type="Proteomes" id="UP000799770"/>
    </source>
</evidence>
<sequence>MPRRYASGAAALVPALRKFPAEQPAVQQPTFCPSIARILSMAPVRKKQRLSEDGTAAVTASEDTDPPTTALEVVPNDEEVRKKNLKQRRSLFVRSLAPTVTTEDLTEHFSQNYPIKHAVAVLDPTTKQCKGFGFVTFADAEDAQRAQEELEGSKIQGKKIRVEFAESRHRDVDSDIPGHKKSTPAPAAVEAKAKREQERKEQAPPKLIVRNLPWSIRTPEDLTKLFLSYGKIKTATLPKKPSGELKGFGFVLIRGKKNAERALAGVNGKEVDGRTLAVDWAVDKETWQNIQNTAQEDDDADMVDGVSEDEEDGDDLSSVVSESEEEESDSEADSEEDSNLEGSNTGYEDVSDDEEGGVDLDPEEEEAPRPKSNSYTLFVRNLPFSVDDESLYEHFTQFGRLRYARIVLDHDTERPKGTGFVAFVTEEDAVNCLKSVPRIKIQTKTTNKKDGTSFTTTHSLLEDPDADPTGKYTIDGRVLQLSLAVDRNEASRLTTEGQASRFNRDNDKRRLYLLAEGTIATNTPLYEKLSPSERAMREASAKQRQKLIQTNPALNLSFTRLSVRNIPRSITSKILKELARQAVVGFAKDVKEGKRQKLSKEELARGGDAMEMAEKIRKKRGKGIVKQAKVVFETEKGSKVTEGTGAGRSRGYGFIEYYTHRNALMGLRWLNGHAVDYRVKGDLPKGKKAAKEAMEDRKKRLIAEFAIENANVVSRRSDRETKAREPQKQHPNTPAGDAGTAAPPETGKGKGKKRKRDDSNTADRSVSGKKHGAGKDGSRASGADAGDDAVEKGKGKDEKVAQRERIIRKKRMARRARKGGKA</sequence>
<evidence type="ECO:0000256" key="5">
    <source>
        <dbReference type="PROSITE-ProRule" id="PRU00176"/>
    </source>
</evidence>
<dbReference type="OrthoDB" id="267048at2759"/>
<evidence type="ECO:0000313" key="8">
    <source>
        <dbReference type="EMBL" id="KAF2107958.1"/>
    </source>
</evidence>
<feature type="compositionally biased region" description="Basic and acidic residues" evidence="6">
    <location>
        <begin position="789"/>
        <end position="805"/>
    </location>
</feature>
<feature type="compositionally biased region" description="Low complexity" evidence="6">
    <location>
        <begin position="733"/>
        <end position="746"/>
    </location>
</feature>
<dbReference type="GO" id="GO:0005730">
    <property type="term" value="C:nucleolus"/>
    <property type="evidence" value="ECO:0007669"/>
    <property type="project" value="TreeGrafter"/>
</dbReference>
<feature type="region of interest" description="Disordered" evidence="6">
    <location>
        <begin position="167"/>
        <end position="202"/>
    </location>
</feature>
<dbReference type="SMART" id="SM00360">
    <property type="entry name" value="RRM"/>
    <property type="match status" value="4"/>
</dbReference>
<dbReference type="CDD" id="cd12676">
    <property type="entry name" value="RRM3_Nop4p"/>
    <property type="match status" value="1"/>
</dbReference>
<dbReference type="InterPro" id="IPR012677">
    <property type="entry name" value="Nucleotide-bd_a/b_plait_sf"/>
</dbReference>
<dbReference type="Proteomes" id="UP000799770">
    <property type="component" value="Unassembled WGS sequence"/>
</dbReference>
<feature type="compositionally biased region" description="Basic and acidic residues" evidence="6">
    <location>
        <begin position="167"/>
        <end position="178"/>
    </location>
</feature>
<accession>A0A6A5YP40</accession>
<dbReference type="PROSITE" id="PS50102">
    <property type="entry name" value="RRM"/>
    <property type="match status" value="3"/>
</dbReference>
<dbReference type="Pfam" id="PF00076">
    <property type="entry name" value="RRM_1"/>
    <property type="match status" value="3"/>
</dbReference>
<keyword evidence="3 5" id="KW-0694">RNA-binding</keyword>
<evidence type="ECO:0000256" key="3">
    <source>
        <dbReference type="ARBA" id="ARBA00022884"/>
    </source>
</evidence>
<name>A0A6A5YP40_9PLEO</name>
<feature type="compositionally biased region" description="Acidic residues" evidence="6">
    <location>
        <begin position="322"/>
        <end position="339"/>
    </location>
</feature>
<feature type="compositionally biased region" description="Basic and acidic residues" evidence="6">
    <location>
        <begin position="715"/>
        <end position="728"/>
    </location>
</feature>
<feature type="domain" description="RRM" evidence="7">
    <location>
        <begin position="205"/>
        <end position="283"/>
    </location>
</feature>
<dbReference type="GO" id="GO:0003729">
    <property type="term" value="F:mRNA binding"/>
    <property type="evidence" value="ECO:0007669"/>
    <property type="project" value="TreeGrafter"/>
</dbReference>
<reference evidence="8" key="1">
    <citation type="journal article" date="2020" name="Stud. Mycol.">
        <title>101 Dothideomycetes genomes: a test case for predicting lifestyles and emergence of pathogens.</title>
        <authorList>
            <person name="Haridas S."/>
            <person name="Albert R."/>
            <person name="Binder M."/>
            <person name="Bloem J."/>
            <person name="Labutti K."/>
            <person name="Salamov A."/>
            <person name="Andreopoulos B."/>
            <person name="Baker S."/>
            <person name="Barry K."/>
            <person name="Bills G."/>
            <person name="Bluhm B."/>
            <person name="Cannon C."/>
            <person name="Castanera R."/>
            <person name="Culley D."/>
            <person name="Daum C."/>
            <person name="Ezra D."/>
            <person name="Gonzalez J."/>
            <person name="Henrissat B."/>
            <person name="Kuo A."/>
            <person name="Liang C."/>
            <person name="Lipzen A."/>
            <person name="Lutzoni F."/>
            <person name="Magnuson J."/>
            <person name="Mondo S."/>
            <person name="Nolan M."/>
            <person name="Ohm R."/>
            <person name="Pangilinan J."/>
            <person name="Park H.-J."/>
            <person name="Ramirez L."/>
            <person name="Alfaro M."/>
            <person name="Sun H."/>
            <person name="Tritt A."/>
            <person name="Yoshinaga Y."/>
            <person name="Zwiers L.-H."/>
            <person name="Turgeon B."/>
            <person name="Goodwin S."/>
            <person name="Spatafora J."/>
            <person name="Crous P."/>
            <person name="Grigoriev I."/>
        </authorList>
    </citation>
    <scope>NUCLEOTIDE SEQUENCE</scope>
    <source>
        <strain evidence="8">CBS 627.86</strain>
    </source>
</reference>
<dbReference type="PANTHER" id="PTHR48039">
    <property type="entry name" value="RNA-BINDING MOTIF PROTEIN 14B"/>
    <property type="match status" value="1"/>
</dbReference>
<evidence type="ECO:0000256" key="6">
    <source>
        <dbReference type="SAM" id="MobiDB-lite"/>
    </source>
</evidence>
<dbReference type="InterPro" id="IPR035979">
    <property type="entry name" value="RBD_domain_sf"/>
</dbReference>
<feature type="domain" description="RRM" evidence="7">
    <location>
        <begin position="89"/>
        <end position="167"/>
    </location>
</feature>
<feature type="compositionally biased region" description="Acidic residues" evidence="6">
    <location>
        <begin position="349"/>
        <end position="366"/>
    </location>
</feature>
<dbReference type="CDD" id="cd12677">
    <property type="entry name" value="RRM4_Nop4p"/>
    <property type="match status" value="1"/>
</dbReference>
<dbReference type="InterPro" id="IPR051945">
    <property type="entry name" value="RRM_MRD1_RNA_proc_ribogen"/>
</dbReference>
<evidence type="ECO:0000256" key="4">
    <source>
        <dbReference type="ARBA" id="ARBA00023242"/>
    </source>
</evidence>
<gene>
    <name evidence="8" type="ORF">BDV96DRAFT_588001</name>
</gene>
<keyword evidence="9" id="KW-1185">Reference proteome</keyword>
<dbReference type="EMBL" id="ML977350">
    <property type="protein sequence ID" value="KAF2107958.1"/>
    <property type="molecule type" value="Genomic_DNA"/>
</dbReference>
<evidence type="ECO:0000256" key="1">
    <source>
        <dbReference type="ARBA" id="ARBA00004123"/>
    </source>
</evidence>
<organism evidence="8 9">
    <name type="scientific">Lophiotrema nucula</name>
    <dbReference type="NCBI Taxonomy" id="690887"/>
    <lineage>
        <taxon>Eukaryota</taxon>
        <taxon>Fungi</taxon>
        <taxon>Dikarya</taxon>
        <taxon>Ascomycota</taxon>
        <taxon>Pezizomycotina</taxon>
        <taxon>Dothideomycetes</taxon>
        <taxon>Pleosporomycetidae</taxon>
        <taxon>Pleosporales</taxon>
        <taxon>Lophiotremataceae</taxon>
        <taxon>Lophiotrema</taxon>
    </lineage>
</organism>
<feature type="compositionally biased region" description="Basic and acidic residues" evidence="6">
    <location>
        <begin position="191"/>
        <end position="202"/>
    </location>
</feature>
<comment type="subcellular location">
    <subcellularLocation>
        <location evidence="1">Nucleus</location>
    </subcellularLocation>
</comment>
<feature type="region of interest" description="Disordered" evidence="6">
    <location>
        <begin position="291"/>
        <end position="372"/>
    </location>
</feature>
<dbReference type="SUPFAM" id="SSF54928">
    <property type="entry name" value="RNA-binding domain, RBD"/>
    <property type="match status" value="4"/>
</dbReference>
<feature type="domain" description="RRM" evidence="7">
    <location>
        <begin position="375"/>
        <end position="486"/>
    </location>
</feature>
<dbReference type="PANTHER" id="PTHR48039:SF5">
    <property type="entry name" value="RNA-BINDING PROTEIN 28"/>
    <property type="match status" value="1"/>
</dbReference>
<dbReference type="FunFam" id="3.30.70.330:FF:000406">
    <property type="entry name" value="Related to Nucleolar protein NOP4"/>
    <property type="match status" value="1"/>
</dbReference>
<proteinExistence type="predicted"/>